<keyword evidence="2" id="KW-0805">Transcription regulation</keyword>
<name>A0A7W6J6I4_9HYPH</name>
<evidence type="ECO:0000256" key="1">
    <source>
        <dbReference type="ARBA" id="ARBA00009437"/>
    </source>
</evidence>
<evidence type="ECO:0000259" key="5">
    <source>
        <dbReference type="PROSITE" id="PS50931"/>
    </source>
</evidence>
<keyword evidence="4" id="KW-0804">Transcription</keyword>
<evidence type="ECO:0000313" key="7">
    <source>
        <dbReference type="Proteomes" id="UP000528286"/>
    </source>
</evidence>
<dbReference type="PRINTS" id="PR00039">
    <property type="entry name" value="HTHLYSR"/>
</dbReference>
<dbReference type="Pfam" id="PF03466">
    <property type="entry name" value="LysR_substrate"/>
    <property type="match status" value="1"/>
</dbReference>
<dbReference type="InterPro" id="IPR005119">
    <property type="entry name" value="LysR_subst-bd"/>
</dbReference>
<dbReference type="FunFam" id="1.10.10.10:FF:000001">
    <property type="entry name" value="LysR family transcriptional regulator"/>
    <property type="match status" value="1"/>
</dbReference>
<dbReference type="AlphaFoldDB" id="A0A7W6J6I4"/>
<dbReference type="GO" id="GO:0000976">
    <property type="term" value="F:transcription cis-regulatory region binding"/>
    <property type="evidence" value="ECO:0007669"/>
    <property type="project" value="TreeGrafter"/>
</dbReference>
<dbReference type="Proteomes" id="UP000528286">
    <property type="component" value="Unassembled WGS sequence"/>
</dbReference>
<evidence type="ECO:0000313" key="6">
    <source>
        <dbReference type="EMBL" id="MBB4065682.1"/>
    </source>
</evidence>
<dbReference type="PANTHER" id="PTHR30126">
    <property type="entry name" value="HTH-TYPE TRANSCRIPTIONAL REGULATOR"/>
    <property type="match status" value="1"/>
</dbReference>
<dbReference type="PANTHER" id="PTHR30126:SF91">
    <property type="entry name" value="LYSR FAMILY TRANSCRIPTIONAL REGULATOR"/>
    <property type="match status" value="1"/>
</dbReference>
<comment type="caution">
    <text evidence="6">The sequence shown here is derived from an EMBL/GenBank/DDBJ whole genome shotgun (WGS) entry which is preliminary data.</text>
</comment>
<dbReference type="PROSITE" id="PS50931">
    <property type="entry name" value="HTH_LYSR"/>
    <property type="match status" value="1"/>
</dbReference>
<organism evidence="6 7">
    <name type="scientific">Gellertiella hungarica</name>
    <dbReference type="NCBI Taxonomy" id="1572859"/>
    <lineage>
        <taxon>Bacteria</taxon>
        <taxon>Pseudomonadati</taxon>
        <taxon>Pseudomonadota</taxon>
        <taxon>Alphaproteobacteria</taxon>
        <taxon>Hyphomicrobiales</taxon>
        <taxon>Rhizobiaceae</taxon>
        <taxon>Gellertiella</taxon>
    </lineage>
</organism>
<dbReference type="CDD" id="cd05466">
    <property type="entry name" value="PBP2_LTTR_substrate"/>
    <property type="match status" value="1"/>
</dbReference>
<gene>
    <name evidence="6" type="ORF">GGR23_002889</name>
</gene>
<sequence>MARHRLERFAHNLDWNLLRTFAIVVEEGSITAAASRLLLQQPAVSMALKRLEQTVGHRLIDRRPGRFDLTEAGDRLYRQCRDIFAAVVRLPESLDQAGEDVTGHVSIYSVSHVHSPYWDERLSSFFAAHPKVSLSVTIQTTTDVISAVERNLATIGISDGVIPEGLDRAPFKQERYALYCGRGHRLFGVRGVTLDALRGDPYVTFPADMLGGPHMSAVTAVRALGSFGQEVRAVSSHVEEVLRLIAANVGIGMLPVHLAGAAVRAGRLWQLPPYDNLPVTDVFRFTNPNAMLNAAEQRFLAHVADTAFLPEEIEPSEDYFSY</sequence>
<dbReference type="RefSeq" id="WP_183366972.1">
    <property type="nucleotide sequence ID" value="NZ_JACIEZ010000005.1"/>
</dbReference>
<comment type="similarity">
    <text evidence="1">Belongs to the LysR transcriptional regulatory family.</text>
</comment>
<dbReference type="InterPro" id="IPR036388">
    <property type="entry name" value="WH-like_DNA-bd_sf"/>
</dbReference>
<dbReference type="EMBL" id="JACIEZ010000005">
    <property type="protein sequence ID" value="MBB4065682.1"/>
    <property type="molecule type" value="Genomic_DNA"/>
</dbReference>
<dbReference type="InterPro" id="IPR000847">
    <property type="entry name" value="LysR_HTH_N"/>
</dbReference>
<dbReference type="GO" id="GO:0003700">
    <property type="term" value="F:DNA-binding transcription factor activity"/>
    <property type="evidence" value="ECO:0007669"/>
    <property type="project" value="InterPro"/>
</dbReference>
<keyword evidence="3 6" id="KW-0238">DNA-binding</keyword>
<reference evidence="6 7" key="1">
    <citation type="submission" date="2020-08" db="EMBL/GenBank/DDBJ databases">
        <title>Genomic Encyclopedia of Type Strains, Phase IV (KMG-IV): sequencing the most valuable type-strain genomes for metagenomic binning, comparative biology and taxonomic classification.</title>
        <authorList>
            <person name="Goeker M."/>
        </authorList>
    </citation>
    <scope>NUCLEOTIDE SEQUENCE [LARGE SCALE GENOMIC DNA]</scope>
    <source>
        <strain evidence="6 7">DSM 29853</strain>
    </source>
</reference>
<proteinExistence type="inferred from homology"/>
<accession>A0A7W6J6I4</accession>
<dbReference type="SUPFAM" id="SSF53850">
    <property type="entry name" value="Periplasmic binding protein-like II"/>
    <property type="match status" value="1"/>
</dbReference>
<evidence type="ECO:0000256" key="3">
    <source>
        <dbReference type="ARBA" id="ARBA00023125"/>
    </source>
</evidence>
<dbReference type="Pfam" id="PF00126">
    <property type="entry name" value="HTH_1"/>
    <property type="match status" value="1"/>
</dbReference>
<dbReference type="SUPFAM" id="SSF46785">
    <property type="entry name" value="Winged helix' DNA-binding domain"/>
    <property type="match status" value="1"/>
</dbReference>
<evidence type="ECO:0000256" key="2">
    <source>
        <dbReference type="ARBA" id="ARBA00023015"/>
    </source>
</evidence>
<protein>
    <submittedName>
        <fullName evidence="6">DNA-binding transcriptional LysR family regulator</fullName>
    </submittedName>
</protein>
<dbReference type="InterPro" id="IPR036390">
    <property type="entry name" value="WH_DNA-bd_sf"/>
</dbReference>
<feature type="domain" description="HTH lysR-type" evidence="5">
    <location>
        <begin position="13"/>
        <end position="70"/>
    </location>
</feature>
<dbReference type="Gene3D" id="3.40.190.290">
    <property type="match status" value="1"/>
</dbReference>
<evidence type="ECO:0000256" key="4">
    <source>
        <dbReference type="ARBA" id="ARBA00023163"/>
    </source>
</evidence>
<dbReference type="Gene3D" id="1.10.10.10">
    <property type="entry name" value="Winged helix-like DNA-binding domain superfamily/Winged helix DNA-binding domain"/>
    <property type="match status" value="1"/>
</dbReference>
<keyword evidence="7" id="KW-1185">Reference proteome</keyword>